<dbReference type="Pfam" id="PF09229">
    <property type="entry name" value="Aha1_N"/>
    <property type="match status" value="1"/>
</dbReference>
<gene>
    <name evidence="4" type="ORF">V8G54_012147</name>
</gene>
<dbReference type="GO" id="GO:0005829">
    <property type="term" value="C:cytosol"/>
    <property type="evidence" value="ECO:0007669"/>
    <property type="project" value="TreeGrafter"/>
</dbReference>
<evidence type="ECO:0000313" key="5">
    <source>
        <dbReference type="Proteomes" id="UP001374535"/>
    </source>
</evidence>
<evidence type="ECO:0000259" key="3">
    <source>
        <dbReference type="Pfam" id="PF09229"/>
    </source>
</evidence>
<protein>
    <recommendedName>
        <fullName evidence="3">Activator of Hsp90 ATPase AHSA1-like N-terminal domain-containing protein</fullName>
    </recommendedName>
</protein>
<reference evidence="4 5" key="1">
    <citation type="journal article" date="2023" name="Life. Sci Alliance">
        <title>Evolutionary insights into 3D genome organization and epigenetic landscape of Vigna mungo.</title>
        <authorList>
            <person name="Junaid A."/>
            <person name="Singh B."/>
            <person name="Bhatia S."/>
        </authorList>
    </citation>
    <scope>NUCLEOTIDE SEQUENCE [LARGE SCALE GENOMIC DNA]</scope>
    <source>
        <strain evidence="4">Urdbean</strain>
    </source>
</reference>
<dbReference type="Proteomes" id="UP001374535">
    <property type="component" value="Chromosome 4"/>
</dbReference>
<organism evidence="4 5">
    <name type="scientific">Vigna mungo</name>
    <name type="common">Black gram</name>
    <name type="synonym">Phaseolus mungo</name>
    <dbReference type="NCBI Taxonomy" id="3915"/>
    <lineage>
        <taxon>Eukaryota</taxon>
        <taxon>Viridiplantae</taxon>
        <taxon>Streptophyta</taxon>
        <taxon>Embryophyta</taxon>
        <taxon>Tracheophyta</taxon>
        <taxon>Spermatophyta</taxon>
        <taxon>Magnoliopsida</taxon>
        <taxon>eudicotyledons</taxon>
        <taxon>Gunneridae</taxon>
        <taxon>Pentapetalae</taxon>
        <taxon>rosids</taxon>
        <taxon>fabids</taxon>
        <taxon>Fabales</taxon>
        <taxon>Fabaceae</taxon>
        <taxon>Papilionoideae</taxon>
        <taxon>50 kb inversion clade</taxon>
        <taxon>NPAAA clade</taxon>
        <taxon>indigoferoid/millettioid clade</taxon>
        <taxon>Phaseoleae</taxon>
        <taxon>Vigna</taxon>
    </lineage>
</organism>
<feature type="region of interest" description="Disordered" evidence="2">
    <location>
        <begin position="144"/>
        <end position="185"/>
    </location>
</feature>
<dbReference type="GO" id="GO:0051087">
    <property type="term" value="F:protein-folding chaperone binding"/>
    <property type="evidence" value="ECO:0007669"/>
    <property type="project" value="InterPro"/>
</dbReference>
<evidence type="ECO:0000256" key="1">
    <source>
        <dbReference type="ARBA" id="ARBA00006817"/>
    </source>
</evidence>
<accession>A0AAQ3S3J0</accession>
<dbReference type="AlphaFoldDB" id="A0AAQ3S3J0"/>
<dbReference type="InterPro" id="IPR036338">
    <property type="entry name" value="Aha1"/>
</dbReference>
<evidence type="ECO:0000256" key="2">
    <source>
        <dbReference type="SAM" id="MobiDB-lite"/>
    </source>
</evidence>
<dbReference type="GO" id="GO:0006457">
    <property type="term" value="P:protein folding"/>
    <property type="evidence" value="ECO:0007669"/>
    <property type="project" value="TreeGrafter"/>
</dbReference>
<dbReference type="InterPro" id="IPR015310">
    <property type="entry name" value="AHSA1-like_N"/>
</dbReference>
<name>A0AAQ3S3J0_VIGMU</name>
<evidence type="ECO:0000313" key="4">
    <source>
        <dbReference type="EMBL" id="WVZ14581.1"/>
    </source>
</evidence>
<dbReference type="GO" id="GO:0001671">
    <property type="term" value="F:ATPase activator activity"/>
    <property type="evidence" value="ECO:0007669"/>
    <property type="project" value="InterPro"/>
</dbReference>
<feature type="domain" description="Activator of Hsp90 ATPase AHSA1-like N-terminal" evidence="3">
    <location>
        <begin position="9"/>
        <end position="59"/>
    </location>
</feature>
<keyword evidence="5" id="KW-1185">Reference proteome</keyword>
<sequence>MPNAVPIVAFMVIVRNKKRVGYTYELTLKVKGEWIIQGEKKFVGGHIDVPEFSFGELDDLQDLDLAGIHDQFLKLELRANLAHGRNYSHRQLEAFDLCFDRFSGKSFRSWNSIPLHSRRRRCPTTAVVRPPPLPPLPIGVVDRAERSRHAPPQSPARVAHAPTSGETHSPAPPQTGSSECPESIPRRDPLAVTATEESPETPESVSRVCDNPFDLFLSRSGCLSSTPFSRCDPYTVIVLENPSLRYTGYLK</sequence>
<proteinExistence type="inferred from homology"/>
<dbReference type="Gene3D" id="3.15.10.20">
    <property type="entry name" value="Activator of Hsp90 ATPase Aha1, N-terminal domain"/>
    <property type="match status" value="1"/>
</dbReference>
<comment type="similarity">
    <text evidence="1">Belongs to the AHA1 family.</text>
</comment>
<dbReference type="PANTHER" id="PTHR13009">
    <property type="entry name" value="HEAT SHOCK PROTEIN 90 HSP90 CO-CHAPERONE AHA-1"/>
    <property type="match status" value="1"/>
</dbReference>
<dbReference type="EMBL" id="CP144697">
    <property type="protein sequence ID" value="WVZ14581.1"/>
    <property type="molecule type" value="Genomic_DNA"/>
</dbReference>
<dbReference type="PANTHER" id="PTHR13009:SF22">
    <property type="entry name" value="LD43819P"/>
    <property type="match status" value="1"/>
</dbReference>